<dbReference type="EMBL" id="LXQA010278007">
    <property type="protein sequence ID" value="MCI40296.1"/>
    <property type="molecule type" value="Genomic_DNA"/>
</dbReference>
<dbReference type="Proteomes" id="UP000265520">
    <property type="component" value="Unassembled WGS sequence"/>
</dbReference>
<keyword evidence="2" id="KW-1185">Reference proteome</keyword>
<evidence type="ECO:0000313" key="2">
    <source>
        <dbReference type="Proteomes" id="UP000265520"/>
    </source>
</evidence>
<protein>
    <submittedName>
        <fullName evidence="1">Uncharacterized protein</fullName>
    </submittedName>
</protein>
<feature type="non-terminal residue" evidence="1">
    <location>
        <position position="1"/>
    </location>
</feature>
<proteinExistence type="predicted"/>
<organism evidence="1 2">
    <name type="scientific">Trifolium medium</name>
    <dbReference type="NCBI Taxonomy" id="97028"/>
    <lineage>
        <taxon>Eukaryota</taxon>
        <taxon>Viridiplantae</taxon>
        <taxon>Streptophyta</taxon>
        <taxon>Embryophyta</taxon>
        <taxon>Tracheophyta</taxon>
        <taxon>Spermatophyta</taxon>
        <taxon>Magnoliopsida</taxon>
        <taxon>eudicotyledons</taxon>
        <taxon>Gunneridae</taxon>
        <taxon>Pentapetalae</taxon>
        <taxon>rosids</taxon>
        <taxon>fabids</taxon>
        <taxon>Fabales</taxon>
        <taxon>Fabaceae</taxon>
        <taxon>Papilionoideae</taxon>
        <taxon>50 kb inversion clade</taxon>
        <taxon>NPAAA clade</taxon>
        <taxon>Hologalegina</taxon>
        <taxon>IRL clade</taxon>
        <taxon>Trifolieae</taxon>
        <taxon>Trifolium</taxon>
    </lineage>
</organism>
<accession>A0A392RXJ2</accession>
<comment type="caution">
    <text evidence="1">The sequence shown here is derived from an EMBL/GenBank/DDBJ whole genome shotgun (WGS) entry which is preliminary data.</text>
</comment>
<sequence length="52" mass="5693">GWRMWGFAGMGMEKENFPRWGMGTEMGSILDGGELNGKVLPHSRPVLLTSLG</sequence>
<dbReference type="AlphaFoldDB" id="A0A392RXJ2"/>
<reference evidence="1 2" key="1">
    <citation type="journal article" date="2018" name="Front. Plant Sci.">
        <title>Red Clover (Trifolium pratense) and Zigzag Clover (T. medium) - A Picture of Genomic Similarities and Differences.</title>
        <authorList>
            <person name="Dluhosova J."/>
            <person name="Istvanek J."/>
            <person name="Nedelnik J."/>
            <person name="Repkova J."/>
        </authorList>
    </citation>
    <scope>NUCLEOTIDE SEQUENCE [LARGE SCALE GENOMIC DNA]</scope>
    <source>
        <strain evidence="2">cv. 10/8</strain>
        <tissue evidence="1">Leaf</tissue>
    </source>
</reference>
<evidence type="ECO:0000313" key="1">
    <source>
        <dbReference type="EMBL" id="MCI40296.1"/>
    </source>
</evidence>
<name>A0A392RXJ2_9FABA</name>